<comment type="subcellular location">
    <subcellularLocation>
        <location evidence="2">Cytoplasm</location>
    </subcellularLocation>
    <subcellularLocation>
        <location evidence="1">Membrane</location>
        <topology evidence="1">Peripheral membrane protein</topology>
    </subcellularLocation>
</comment>
<dbReference type="SUPFAM" id="SSF57959">
    <property type="entry name" value="Leucine zipper domain"/>
    <property type="match status" value="1"/>
</dbReference>
<evidence type="ECO:0000256" key="3">
    <source>
        <dbReference type="ARBA" id="ARBA00010142"/>
    </source>
</evidence>
<sequence>MSASRFIKCVTVGDGAVGKTCMLISYTSNTFPTDYVPTVFDNFSANVVVDGNTVNLGLWDTAGQEDYNRLRPLSYRGADVFLLAFSLISKASYENWIPELKHYAPGVPIVLVGTKLDLRDDAQFFVDHPSAVPISTAQGEELRKVIGAPAYIECSSKTQQNVKGVFDAAIKVVLQPPKQKKKKRKSQKGCFIIELFAALFHGLDLYSVRPWLSCGVDSGVGVKPVSLTRRGSRNQNRPPSPLHQTLETDLTLSLLIMDEGDVDFSNPEVFSGPGAGEDLPSSCSMDSFFDNIFNESQQHSCTHTHTCNPPGPDLSHTHTCLHVHTKILTAAADETAESAEKSSSTKKRSCGNREAVRKYREKKKAHAASLEEEIAHLRLINQQLVKRLQNQAALEAEVARLRCLLVDIRGRIEGEIGTFPYQKPVKGSGDIGSNAFQANLLGDIQVLNSCGFRCDDQVSCLYPGMQGKNIGENGAFNGQGVRHCEIGNIQCMGSSTSGSKNFFGCGRGPARHVDCSSNATKMEGAHAAEDL</sequence>
<keyword evidence="4" id="KW-0488">Methylation</keyword>
<evidence type="ECO:0000256" key="7">
    <source>
        <dbReference type="ARBA" id="ARBA00023015"/>
    </source>
</evidence>
<dbReference type="PROSITE" id="PS51420">
    <property type="entry name" value="RHO"/>
    <property type="match status" value="1"/>
</dbReference>
<dbReference type="OrthoDB" id="1905076at2759"/>
<dbReference type="Gene3D" id="3.40.50.300">
    <property type="entry name" value="P-loop containing nucleotide triphosphate hydrolases"/>
    <property type="match status" value="1"/>
</dbReference>
<evidence type="ECO:0000256" key="4">
    <source>
        <dbReference type="ARBA" id="ARBA00022481"/>
    </source>
</evidence>
<dbReference type="InterPro" id="IPR004827">
    <property type="entry name" value="bZIP"/>
</dbReference>
<dbReference type="SMART" id="SM00175">
    <property type="entry name" value="RAB"/>
    <property type="match status" value="1"/>
</dbReference>
<reference evidence="15" key="1">
    <citation type="submission" date="2022-05" db="EMBL/GenBank/DDBJ databases">
        <title>The Musa troglodytarum L. genome provides insights into the mechanism of non-climacteric behaviour and enrichment of carotenoids.</title>
        <authorList>
            <person name="Wang J."/>
        </authorList>
    </citation>
    <scope>NUCLEOTIDE SEQUENCE</scope>
    <source>
        <tissue evidence="15">Leaf</tissue>
    </source>
</reference>
<dbReference type="SMART" id="SM00173">
    <property type="entry name" value="RAS"/>
    <property type="match status" value="1"/>
</dbReference>
<evidence type="ECO:0000259" key="14">
    <source>
        <dbReference type="SMART" id="SM00338"/>
    </source>
</evidence>
<dbReference type="FunFam" id="3.40.50.300:FF:000336">
    <property type="entry name" value="rac-like GTP-binding protein RHO1"/>
    <property type="match status" value="1"/>
</dbReference>
<proteinExistence type="inferred from homology"/>
<feature type="domain" description="BZIP" evidence="14">
    <location>
        <begin position="340"/>
        <end position="407"/>
    </location>
</feature>
<evidence type="ECO:0000256" key="8">
    <source>
        <dbReference type="ARBA" id="ARBA00023134"/>
    </source>
</evidence>
<dbReference type="SMART" id="SM00338">
    <property type="entry name" value="BRLZ"/>
    <property type="match status" value="1"/>
</dbReference>
<dbReference type="Pfam" id="PF07716">
    <property type="entry name" value="bZIP_2"/>
    <property type="match status" value="1"/>
</dbReference>
<dbReference type="SMART" id="SM00174">
    <property type="entry name" value="RHO"/>
    <property type="match status" value="1"/>
</dbReference>
<dbReference type="EMBL" id="CP097502">
    <property type="protein sequence ID" value="URD72391.1"/>
    <property type="molecule type" value="Genomic_DNA"/>
</dbReference>
<gene>
    <name evidence="15" type="ORF">MUK42_09864</name>
</gene>
<dbReference type="Proteomes" id="UP001055439">
    <property type="component" value="Chromosome 1"/>
</dbReference>
<dbReference type="GO" id="GO:0003700">
    <property type="term" value="F:DNA-binding transcription factor activity"/>
    <property type="evidence" value="ECO:0007669"/>
    <property type="project" value="InterPro"/>
</dbReference>
<protein>
    <submittedName>
        <fullName evidence="15">E2F-related protein</fullName>
    </submittedName>
</protein>
<evidence type="ECO:0000256" key="1">
    <source>
        <dbReference type="ARBA" id="ARBA00004170"/>
    </source>
</evidence>
<keyword evidence="7" id="KW-0805">Transcription regulation</keyword>
<keyword evidence="16" id="KW-1185">Reference proteome</keyword>
<dbReference type="GO" id="GO:0005886">
    <property type="term" value="C:plasma membrane"/>
    <property type="evidence" value="ECO:0007669"/>
    <property type="project" value="UniProtKB-ARBA"/>
</dbReference>
<keyword evidence="5" id="KW-0963">Cytoplasm</keyword>
<dbReference type="GO" id="GO:0005737">
    <property type="term" value="C:cytoplasm"/>
    <property type="evidence" value="ECO:0007669"/>
    <property type="project" value="UniProtKB-SubCell"/>
</dbReference>
<evidence type="ECO:0000313" key="15">
    <source>
        <dbReference type="EMBL" id="URD72391.1"/>
    </source>
</evidence>
<evidence type="ECO:0000256" key="11">
    <source>
        <dbReference type="ARBA" id="ARBA00023288"/>
    </source>
</evidence>
<dbReference type="CDD" id="cd14686">
    <property type="entry name" value="bZIP"/>
    <property type="match status" value="1"/>
</dbReference>
<dbReference type="PANTHER" id="PTHR24072">
    <property type="entry name" value="RHO FAMILY GTPASE"/>
    <property type="match status" value="1"/>
</dbReference>
<dbReference type="AlphaFoldDB" id="A0A9E7J934"/>
<keyword evidence="6" id="KW-0547">Nucleotide-binding</keyword>
<dbReference type="InterPro" id="IPR027417">
    <property type="entry name" value="P-loop_NTPase"/>
</dbReference>
<dbReference type="GO" id="GO:0007264">
    <property type="term" value="P:small GTPase-mediated signal transduction"/>
    <property type="evidence" value="ECO:0007669"/>
    <property type="project" value="InterPro"/>
</dbReference>
<dbReference type="SUPFAM" id="SSF52540">
    <property type="entry name" value="P-loop containing nucleoside triphosphate hydrolases"/>
    <property type="match status" value="1"/>
</dbReference>
<keyword evidence="8" id="KW-0342">GTP-binding</keyword>
<dbReference type="Gene3D" id="1.20.5.170">
    <property type="match status" value="1"/>
</dbReference>
<dbReference type="GO" id="GO:0003924">
    <property type="term" value="F:GTPase activity"/>
    <property type="evidence" value="ECO:0007669"/>
    <property type="project" value="InterPro"/>
</dbReference>
<comment type="similarity">
    <text evidence="3">Belongs to the small GTPase superfamily. Rho family.</text>
</comment>
<keyword evidence="12" id="KW-0636">Prenylation</keyword>
<evidence type="ECO:0000256" key="10">
    <source>
        <dbReference type="ARBA" id="ARBA00023163"/>
    </source>
</evidence>
<organism evidence="15 16">
    <name type="scientific">Musa troglodytarum</name>
    <name type="common">fe'i banana</name>
    <dbReference type="NCBI Taxonomy" id="320322"/>
    <lineage>
        <taxon>Eukaryota</taxon>
        <taxon>Viridiplantae</taxon>
        <taxon>Streptophyta</taxon>
        <taxon>Embryophyta</taxon>
        <taxon>Tracheophyta</taxon>
        <taxon>Spermatophyta</taxon>
        <taxon>Magnoliopsida</taxon>
        <taxon>Liliopsida</taxon>
        <taxon>Zingiberales</taxon>
        <taxon>Musaceae</taxon>
        <taxon>Musa</taxon>
    </lineage>
</organism>
<dbReference type="PROSITE" id="PS51419">
    <property type="entry name" value="RAB"/>
    <property type="match status" value="1"/>
</dbReference>
<keyword evidence="10" id="KW-0804">Transcription</keyword>
<dbReference type="Pfam" id="PF00071">
    <property type="entry name" value="Ras"/>
    <property type="match status" value="1"/>
</dbReference>
<keyword evidence="9" id="KW-0472">Membrane</keyword>
<dbReference type="InterPro" id="IPR001806">
    <property type="entry name" value="Small_GTPase"/>
</dbReference>
<evidence type="ECO:0000256" key="9">
    <source>
        <dbReference type="ARBA" id="ARBA00023136"/>
    </source>
</evidence>
<dbReference type="PROSITE" id="PS51421">
    <property type="entry name" value="RAS"/>
    <property type="match status" value="1"/>
</dbReference>
<evidence type="ECO:0000256" key="5">
    <source>
        <dbReference type="ARBA" id="ARBA00022490"/>
    </source>
</evidence>
<dbReference type="NCBIfam" id="TIGR00231">
    <property type="entry name" value="small_GTP"/>
    <property type="match status" value="1"/>
</dbReference>
<dbReference type="InterPro" id="IPR005225">
    <property type="entry name" value="Small_GTP-bd"/>
</dbReference>
<evidence type="ECO:0000313" key="16">
    <source>
        <dbReference type="Proteomes" id="UP001055439"/>
    </source>
</evidence>
<evidence type="ECO:0000256" key="13">
    <source>
        <dbReference type="SAM" id="MobiDB-lite"/>
    </source>
</evidence>
<dbReference type="PRINTS" id="PR00449">
    <property type="entry name" value="RASTRNSFRMNG"/>
</dbReference>
<accession>A0A9E7J934</accession>
<dbReference type="InterPro" id="IPR003578">
    <property type="entry name" value="Small_GTPase_Rho"/>
</dbReference>
<dbReference type="CDD" id="cd04133">
    <property type="entry name" value="Rop_like"/>
    <property type="match status" value="1"/>
</dbReference>
<dbReference type="InterPro" id="IPR046347">
    <property type="entry name" value="bZIP_sf"/>
</dbReference>
<keyword evidence="11" id="KW-0449">Lipoprotein</keyword>
<dbReference type="GO" id="GO:0005525">
    <property type="term" value="F:GTP binding"/>
    <property type="evidence" value="ECO:0007669"/>
    <property type="project" value="UniProtKB-KW"/>
</dbReference>
<evidence type="ECO:0000256" key="2">
    <source>
        <dbReference type="ARBA" id="ARBA00004496"/>
    </source>
</evidence>
<name>A0A9E7J934_9LILI</name>
<evidence type="ECO:0000256" key="12">
    <source>
        <dbReference type="ARBA" id="ARBA00023289"/>
    </source>
</evidence>
<evidence type="ECO:0000256" key="6">
    <source>
        <dbReference type="ARBA" id="ARBA00022741"/>
    </source>
</evidence>
<feature type="region of interest" description="Disordered" evidence="13">
    <location>
        <begin position="333"/>
        <end position="356"/>
    </location>
</feature>